<evidence type="ECO:0000256" key="1">
    <source>
        <dbReference type="ARBA" id="ARBA00004167"/>
    </source>
</evidence>
<keyword evidence="9" id="KW-1185">Reference proteome</keyword>
<dbReference type="CDD" id="cd03404">
    <property type="entry name" value="SPFH_HflK"/>
    <property type="match status" value="1"/>
</dbReference>
<dbReference type="NCBIfam" id="TIGR01933">
    <property type="entry name" value="hflK"/>
    <property type="match status" value="1"/>
</dbReference>
<organism evidence="8 9">
    <name type="scientific">Desulfoferula mesophila</name>
    <dbReference type="NCBI Taxonomy" id="3058419"/>
    <lineage>
        <taxon>Bacteria</taxon>
        <taxon>Pseudomonadati</taxon>
        <taxon>Thermodesulfobacteriota</taxon>
        <taxon>Desulfarculia</taxon>
        <taxon>Desulfarculales</taxon>
        <taxon>Desulfarculaceae</taxon>
        <taxon>Desulfoferula</taxon>
    </lineage>
</organism>
<feature type="transmembrane region" description="Helical" evidence="6">
    <location>
        <begin position="37"/>
        <end position="58"/>
    </location>
</feature>
<sequence length="357" mass="39983">MPMDWTPPPRGTGREPDLNKVINDFKSKIPGFKKAKGLWVVVLIVAAIVLGSTAYYTVGPEENGIILRFGRFVRESGPGLHFKLPLGIENAIKVKTGRVFKEEFGFRVISPGVRSRFSEKGYAEESLMLTGDLNVIEVKWIVQYKIRDPQLWLFAVRDPVAAIRDLSESVMRQIVGNRLSDQVLTLQRVEIAAKAQVELQKLLDSYKTGVQVVTVKLQDVNPPPPVQPAFNEVNEARQQKERMINEAQEAYNREIPKALGEASRVVTEAEGYATEKVNRAQGQAKRFEDVLASYLTAEDVTRRRLYLEAMQRMLANTQKIYVVDEQVRGLLPLLNLGAGKGRATNQDLGQPQGKGVK</sequence>
<accession>A0AAU9F0H1</accession>
<comment type="similarity">
    <text evidence="2 6">Belongs to the band 7/mec-2 family. HflK subfamily.</text>
</comment>
<dbReference type="InterPro" id="IPR010201">
    <property type="entry name" value="HflK"/>
</dbReference>
<evidence type="ECO:0000313" key="8">
    <source>
        <dbReference type="EMBL" id="BEQ15508.1"/>
    </source>
</evidence>
<evidence type="ECO:0000259" key="7">
    <source>
        <dbReference type="SMART" id="SM00244"/>
    </source>
</evidence>
<dbReference type="KEGG" id="dmp:FAK_25740"/>
<evidence type="ECO:0000256" key="2">
    <source>
        <dbReference type="ARBA" id="ARBA00006971"/>
    </source>
</evidence>
<dbReference type="SUPFAM" id="SSF117892">
    <property type="entry name" value="Band 7/SPFH domain"/>
    <property type="match status" value="1"/>
</dbReference>
<dbReference type="SMART" id="SM00244">
    <property type="entry name" value="PHB"/>
    <property type="match status" value="1"/>
</dbReference>
<dbReference type="GO" id="GO:0016020">
    <property type="term" value="C:membrane"/>
    <property type="evidence" value="ECO:0007669"/>
    <property type="project" value="UniProtKB-SubCell"/>
</dbReference>
<dbReference type="InterPro" id="IPR036013">
    <property type="entry name" value="Band_7/SPFH_dom_sf"/>
</dbReference>
<reference evidence="9" key="1">
    <citation type="journal article" date="2023" name="Arch. Microbiol.">
        <title>Desulfoferula mesophilus gen. nov. sp. nov., a mesophilic sulfate-reducing bacterium isolated from a brackish lake sediment.</title>
        <authorList>
            <person name="Watanabe T."/>
            <person name="Yabe T."/>
            <person name="Tsuji J.M."/>
            <person name="Fukui M."/>
        </authorList>
    </citation>
    <scope>NUCLEOTIDE SEQUENCE [LARGE SCALE GENOMIC DNA]</scope>
    <source>
        <strain evidence="9">12FAK</strain>
    </source>
</reference>
<dbReference type="Proteomes" id="UP001366166">
    <property type="component" value="Chromosome"/>
</dbReference>
<keyword evidence="3 6" id="KW-0812">Transmembrane</keyword>
<dbReference type="Pfam" id="PF01145">
    <property type="entry name" value="Band_7"/>
    <property type="match status" value="1"/>
</dbReference>
<protein>
    <recommendedName>
        <fullName evidence="6">Protein HflK</fullName>
    </recommendedName>
</protein>
<evidence type="ECO:0000313" key="9">
    <source>
        <dbReference type="Proteomes" id="UP001366166"/>
    </source>
</evidence>
<comment type="subunit">
    <text evidence="6">HflC and HflK may interact to form a multimeric complex.</text>
</comment>
<dbReference type="PANTHER" id="PTHR43327:SF2">
    <property type="entry name" value="MODULATOR OF FTSH PROTEASE HFLK"/>
    <property type="match status" value="1"/>
</dbReference>
<evidence type="ECO:0000256" key="5">
    <source>
        <dbReference type="ARBA" id="ARBA00023136"/>
    </source>
</evidence>
<evidence type="ECO:0000256" key="3">
    <source>
        <dbReference type="ARBA" id="ARBA00022692"/>
    </source>
</evidence>
<gene>
    <name evidence="8" type="ORF">FAK_25740</name>
</gene>
<dbReference type="AlphaFoldDB" id="A0AAU9F0H1"/>
<dbReference type="Gene3D" id="3.30.479.30">
    <property type="entry name" value="Band 7 domain"/>
    <property type="match status" value="1"/>
</dbReference>
<evidence type="ECO:0000256" key="6">
    <source>
        <dbReference type="RuleBase" id="RU364113"/>
    </source>
</evidence>
<name>A0AAU9F0H1_9BACT</name>
<dbReference type="InterPro" id="IPR001107">
    <property type="entry name" value="Band_7"/>
</dbReference>
<comment type="subcellular location">
    <subcellularLocation>
        <location evidence="1">Membrane</location>
        <topology evidence="1">Single-pass membrane protein</topology>
    </subcellularLocation>
</comment>
<keyword evidence="5 6" id="KW-0472">Membrane</keyword>
<proteinExistence type="inferred from homology"/>
<dbReference type="InterPro" id="IPR050710">
    <property type="entry name" value="Band7/mec-2_domain"/>
</dbReference>
<dbReference type="RefSeq" id="WP_338599981.1">
    <property type="nucleotide sequence ID" value="NZ_AP028679.1"/>
</dbReference>
<evidence type="ECO:0000256" key="4">
    <source>
        <dbReference type="ARBA" id="ARBA00022989"/>
    </source>
</evidence>
<feature type="domain" description="Band 7" evidence="7">
    <location>
        <begin position="53"/>
        <end position="234"/>
    </location>
</feature>
<comment type="function">
    <text evidence="6">HflC and HflK could encode or regulate a protease.</text>
</comment>
<keyword evidence="4 6" id="KW-1133">Transmembrane helix</keyword>
<dbReference type="EMBL" id="AP028679">
    <property type="protein sequence ID" value="BEQ15508.1"/>
    <property type="molecule type" value="Genomic_DNA"/>
</dbReference>
<dbReference type="PANTHER" id="PTHR43327">
    <property type="entry name" value="STOMATIN-LIKE PROTEIN 2, MITOCHONDRIAL"/>
    <property type="match status" value="1"/>
</dbReference>